<name>A0A060N5F0_CLOBO</name>
<evidence type="ECO:0000313" key="1">
    <source>
        <dbReference type="EMBL" id="BAO05112.1"/>
    </source>
</evidence>
<dbReference type="RefSeq" id="WP_030032267.1">
    <property type="nucleotide sequence ID" value="NZ_BA000059.1"/>
</dbReference>
<dbReference type="HOGENOM" id="CLU_147235_0_0_9"/>
<dbReference type="Proteomes" id="UP000054164">
    <property type="component" value="Unassembled WGS sequence"/>
</dbReference>
<accession>A0A060N5F0</accession>
<proteinExistence type="predicted"/>
<gene>
    <name evidence="1" type="ORF">CBO05P2_087</name>
</gene>
<sequence length="114" mass="13218">MGKKYLVLCNRHNSIFGGEWGLFWGCRESEGGYNSDLRTAHRFDESEIGRFKDNRDIPIPIDILGISEEYENEKTINENIKVMIEKGTLNSLLDLDLRPLHQIRQYCPNCGEEL</sequence>
<protein>
    <submittedName>
        <fullName evidence="1">Uncharacterized protein</fullName>
    </submittedName>
</protein>
<organism evidence="1">
    <name type="scientific">Clostridium botulinum B str. Osaka05</name>
    <dbReference type="NCBI Taxonomy" id="1407017"/>
    <lineage>
        <taxon>Bacteria</taxon>
        <taxon>Bacillati</taxon>
        <taxon>Bacillota</taxon>
        <taxon>Clostridia</taxon>
        <taxon>Eubacteriales</taxon>
        <taxon>Clostridiaceae</taxon>
        <taxon>Clostridium</taxon>
    </lineage>
</organism>
<dbReference type="AlphaFoldDB" id="A0A060N5F0"/>
<reference evidence="1" key="1">
    <citation type="submission" date="2013-10" db="EMBL/GenBank/DDBJ databases">
        <title>Draft genome sequence of Clostridium botulinum type B strain Osaka05.</title>
        <authorList>
            <person name="Sakaguchi Y."/>
            <person name="Hosomi K."/>
            <person name="Uchiyama J."/>
            <person name="Ogura Y."/>
            <person name="Sakaguchi M."/>
            <person name="Kohda T."/>
            <person name="Mukamoto M."/>
            <person name="Misawa N."/>
            <person name="Matsuzaki S."/>
            <person name="Hayashi T."/>
            <person name="Kozaki S."/>
        </authorList>
    </citation>
    <scope>NUCLEOTIDE SEQUENCE</scope>
    <source>
        <strain evidence="1">Osaka05</strain>
    </source>
</reference>
<dbReference type="EMBL" id="BA000059">
    <property type="protein sequence ID" value="BAO05112.1"/>
    <property type="molecule type" value="Genomic_DNA"/>
</dbReference>